<proteinExistence type="predicted"/>
<dbReference type="RefSeq" id="WP_120118297.1">
    <property type="nucleotide sequence ID" value="NZ_QYTW02000030.1"/>
</dbReference>
<gene>
    <name evidence="1" type="ORF">D5F11_021545</name>
</gene>
<sequence>MEFIQKRTKPFIKTFKTKKRTIKIERRDCGALGSFGGGWFFEWGLSVKTGSEGLKGTILITWLVYTIRIDKKRSDSLI</sequence>
<accession>A0A429X2I9</accession>
<organism evidence="1 2">
    <name type="scientific">Siminovitchia terrae</name>
    <name type="common">Bacillus terrae</name>
    <dbReference type="NCBI Taxonomy" id="1914933"/>
    <lineage>
        <taxon>Bacteria</taxon>
        <taxon>Bacillati</taxon>
        <taxon>Bacillota</taxon>
        <taxon>Bacilli</taxon>
        <taxon>Bacillales</taxon>
        <taxon>Bacillaceae</taxon>
        <taxon>Siminovitchia</taxon>
    </lineage>
</organism>
<evidence type="ECO:0000313" key="2">
    <source>
        <dbReference type="Proteomes" id="UP000287296"/>
    </source>
</evidence>
<evidence type="ECO:0000313" key="1">
    <source>
        <dbReference type="EMBL" id="RST57647.1"/>
    </source>
</evidence>
<dbReference type="Proteomes" id="UP000287296">
    <property type="component" value="Unassembled WGS sequence"/>
</dbReference>
<dbReference type="EMBL" id="QYTW02000030">
    <property type="protein sequence ID" value="RST57647.1"/>
    <property type="molecule type" value="Genomic_DNA"/>
</dbReference>
<comment type="caution">
    <text evidence="1">The sequence shown here is derived from an EMBL/GenBank/DDBJ whole genome shotgun (WGS) entry which is preliminary data.</text>
</comment>
<reference evidence="1 2" key="1">
    <citation type="submission" date="2018-12" db="EMBL/GenBank/DDBJ databases">
        <authorList>
            <person name="Sun L."/>
            <person name="Chen Z."/>
        </authorList>
    </citation>
    <scope>NUCLEOTIDE SEQUENCE [LARGE SCALE GENOMIC DNA]</scope>
    <source>
        <strain evidence="1 2">LMG 29736</strain>
    </source>
</reference>
<protein>
    <submittedName>
        <fullName evidence="1">Uncharacterized protein</fullName>
    </submittedName>
</protein>
<name>A0A429X2I9_SIMTE</name>
<dbReference type="AlphaFoldDB" id="A0A429X2I9"/>
<dbReference type="OrthoDB" id="9993516at2"/>